<gene>
    <name evidence="4" type="ORF">J2S13_001838</name>
</gene>
<dbReference type="InterPro" id="IPR000979">
    <property type="entry name" value="Phosphodiesterase_MJ0936/Vps29"/>
</dbReference>
<dbReference type="InterPro" id="IPR029052">
    <property type="entry name" value="Metallo-depent_PP-like"/>
</dbReference>
<protein>
    <recommendedName>
        <fullName evidence="2">Phosphoesterase</fullName>
        <ecNumber evidence="2">3.1.4.-</ecNumber>
    </recommendedName>
</protein>
<dbReference type="RefSeq" id="WP_307257421.1">
    <property type="nucleotide sequence ID" value="NZ_JAUSUC010000020.1"/>
</dbReference>
<dbReference type="Pfam" id="PF12850">
    <property type="entry name" value="Metallophos_2"/>
    <property type="match status" value="1"/>
</dbReference>
<organism evidence="4 5">
    <name type="scientific">Oikeobacillus pervagus</name>
    <dbReference type="NCBI Taxonomy" id="1325931"/>
    <lineage>
        <taxon>Bacteria</taxon>
        <taxon>Bacillati</taxon>
        <taxon>Bacillota</taxon>
        <taxon>Bacilli</taxon>
        <taxon>Bacillales</taxon>
        <taxon>Bacillaceae</taxon>
        <taxon>Oikeobacillus</taxon>
    </lineage>
</organism>
<dbReference type="SUPFAM" id="SSF56300">
    <property type="entry name" value="Metallo-dependent phosphatases"/>
    <property type="match status" value="1"/>
</dbReference>
<keyword evidence="2" id="KW-0479">Metal-binding</keyword>
<evidence type="ECO:0000313" key="5">
    <source>
        <dbReference type="Proteomes" id="UP001237207"/>
    </source>
</evidence>
<dbReference type="EMBL" id="JAUSUC010000020">
    <property type="protein sequence ID" value="MDQ0215421.1"/>
    <property type="molecule type" value="Genomic_DNA"/>
</dbReference>
<dbReference type="InterPro" id="IPR024654">
    <property type="entry name" value="Calcineurin-like_PHP_lpxH"/>
</dbReference>
<dbReference type="AlphaFoldDB" id="A0AAJ1T566"/>
<dbReference type="GO" id="GO:0016787">
    <property type="term" value="F:hydrolase activity"/>
    <property type="evidence" value="ECO:0007669"/>
    <property type="project" value="UniProtKB-UniRule"/>
</dbReference>
<comment type="similarity">
    <text evidence="1 2">Belongs to the metallophosphoesterase superfamily. YfcE family.</text>
</comment>
<keyword evidence="5" id="KW-1185">Reference proteome</keyword>
<comment type="caution">
    <text evidence="4">The sequence shown here is derived from an EMBL/GenBank/DDBJ whole genome shotgun (WGS) entry which is preliminary data.</text>
</comment>
<proteinExistence type="inferred from homology"/>
<name>A0AAJ1T566_9BACI</name>
<comment type="cofactor">
    <cofactor evidence="2">
        <name>a divalent metal cation</name>
        <dbReference type="ChEBI" id="CHEBI:60240"/>
    </cofactor>
</comment>
<dbReference type="EC" id="3.1.4.-" evidence="2"/>
<evidence type="ECO:0000256" key="2">
    <source>
        <dbReference type="RuleBase" id="RU362039"/>
    </source>
</evidence>
<dbReference type="Gene3D" id="3.60.21.10">
    <property type="match status" value="1"/>
</dbReference>
<dbReference type="Proteomes" id="UP001237207">
    <property type="component" value="Unassembled WGS sequence"/>
</dbReference>
<dbReference type="PANTHER" id="PTHR11124">
    <property type="entry name" value="VACUOLAR SORTING PROTEIN VPS29"/>
    <property type="match status" value="1"/>
</dbReference>
<evidence type="ECO:0000259" key="3">
    <source>
        <dbReference type="Pfam" id="PF12850"/>
    </source>
</evidence>
<evidence type="ECO:0000256" key="1">
    <source>
        <dbReference type="ARBA" id="ARBA00008950"/>
    </source>
</evidence>
<evidence type="ECO:0000313" key="4">
    <source>
        <dbReference type="EMBL" id="MDQ0215421.1"/>
    </source>
</evidence>
<accession>A0AAJ1T566</accession>
<dbReference type="GO" id="GO:0046872">
    <property type="term" value="F:metal ion binding"/>
    <property type="evidence" value="ECO:0007669"/>
    <property type="project" value="UniProtKB-KW"/>
</dbReference>
<feature type="domain" description="Calcineurin-like phosphoesterase" evidence="3">
    <location>
        <begin position="1"/>
        <end position="144"/>
    </location>
</feature>
<dbReference type="InterPro" id="IPR041802">
    <property type="entry name" value="MPP_YfcE"/>
</dbReference>
<sequence>MKLLVVSDNHGWGEILSEIMARYKGKVDGFYHCGDSELYDHDPEMAGYTTVRGNCDTENRFPYELVEVMEGKRIFLTHGHRYQVKTTMMNLHYKAKEYRADFVFFGHTHMLGVEKVDETIYLNPGSISMPKGRMEKTYAIVEVGRKEVIIRFFNDLHEELLDLQQIFSL</sequence>
<dbReference type="NCBIfam" id="TIGR00040">
    <property type="entry name" value="yfcE"/>
    <property type="match status" value="1"/>
</dbReference>
<dbReference type="CDD" id="cd00841">
    <property type="entry name" value="MPP_YfcE"/>
    <property type="match status" value="1"/>
</dbReference>
<reference evidence="4" key="1">
    <citation type="submission" date="2023-07" db="EMBL/GenBank/DDBJ databases">
        <title>Genomic Encyclopedia of Type Strains, Phase IV (KMG-IV): sequencing the most valuable type-strain genomes for metagenomic binning, comparative biology and taxonomic classification.</title>
        <authorList>
            <person name="Goeker M."/>
        </authorList>
    </citation>
    <scope>NUCLEOTIDE SEQUENCE</scope>
    <source>
        <strain evidence="4">DSM 23947</strain>
    </source>
</reference>